<protein>
    <submittedName>
        <fullName evidence="1">Uncharacterized protein</fullName>
    </submittedName>
</protein>
<accession>A0ACC2JMI4</accession>
<evidence type="ECO:0000313" key="1">
    <source>
        <dbReference type="EMBL" id="KAJ8128718.1"/>
    </source>
</evidence>
<sequence>MVFRFWSLHLARRKLYPDDYVCIAAFVSKAGMTGSQFWGTFNGLGKHYTELNEPELVVQAKYWDPKPTGWCRDTIIGDHATVAVNLVLDIAVIALPLPVLWRLRMSIRDKLTVTAMFSIGLITIAFVFWRLAVIQRTRSSPDWTGTICRVGIIAALEIYLGIIAVCIPTYGPLFNAYVKPAMTKLGISKSTSSSGPSARKPYLRTFGSSQKKGSKGSKGSRGYTEFTDSVDDMVSRDGSMKLAPRGEGKVVSECVSEPITETPTANYGPDGIHVQRDVEAIYQTRKGAHYDQ</sequence>
<dbReference type="Proteomes" id="UP001153332">
    <property type="component" value="Unassembled WGS sequence"/>
</dbReference>
<name>A0ACC2JMI4_9PEZI</name>
<organism evidence="1 2">
    <name type="scientific">Lasiodiplodia mahajangana</name>
    <dbReference type="NCBI Taxonomy" id="1108764"/>
    <lineage>
        <taxon>Eukaryota</taxon>
        <taxon>Fungi</taxon>
        <taxon>Dikarya</taxon>
        <taxon>Ascomycota</taxon>
        <taxon>Pezizomycotina</taxon>
        <taxon>Dothideomycetes</taxon>
        <taxon>Dothideomycetes incertae sedis</taxon>
        <taxon>Botryosphaeriales</taxon>
        <taxon>Botryosphaeriaceae</taxon>
        <taxon>Lasiodiplodia</taxon>
    </lineage>
</organism>
<proteinExistence type="predicted"/>
<keyword evidence="2" id="KW-1185">Reference proteome</keyword>
<comment type="caution">
    <text evidence="1">The sequence shown here is derived from an EMBL/GenBank/DDBJ whole genome shotgun (WGS) entry which is preliminary data.</text>
</comment>
<dbReference type="EMBL" id="JAPUUL010000983">
    <property type="protein sequence ID" value="KAJ8128718.1"/>
    <property type="molecule type" value="Genomic_DNA"/>
</dbReference>
<evidence type="ECO:0000313" key="2">
    <source>
        <dbReference type="Proteomes" id="UP001153332"/>
    </source>
</evidence>
<gene>
    <name evidence="1" type="ORF">O1611_g4918</name>
</gene>
<reference evidence="1" key="1">
    <citation type="submission" date="2022-12" db="EMBL/GenBank/DDBJ databases">
        <title>Genome Sequence of Lasiodiplodia mahajangana.</title>
        <authorList>
            <person name="Buettner E."/>
        </authorList>
    </citation>
    <scope>NUCLEOTIDE SEQUENCE</scope>
    <source>
        <strain evidence="1">VT137</strain>
    </source>
</reference>